<proteinExistence type="predicted"/>
<feature type="signal peptide" evidence="1">
    <location>
        <begin position="1"/>
        <end position="19"/>
    </location>
</feature>
<keyword evidence="1" id="KW-0732">Signal</keyword>
<reference evidence="2 3" key="1">
    <citation type="submission" date="2020-04" db="EMBL/GenBank/DDBJ databases">
        <authorList>
            <person name="Laetsch R D."/>
            <person name="Stevens L."/>
            <person name="Kumar S."/>
            <person name="Blaxter L. M."/>
        </authorList>
    </citation>
    <scope>NUCLEOTIDE SEQUENCE [LARGE SCALE GENOMIC DNA]</scope>
</reference>
<accession>A0A8S1F157</accession>
<dbReference type="Proteomes" id="UP000494206">
    <property type="component" value="Unassembled WGS sequence"/>
</dbReference>
<dbReference type="OrthoDB" id="5781019at2759"/>
<protein>
    <submittedName>
        <fullName evidence="2">Uncharacterized protein</fullName>
    </submittedName>
</protein>
<organism evidence="2 3">
    <name type="scientific">Caenorhabditis bovis</name>
    <dbReference type="NCBI Taxonomy" id="2654633"/>
    <lineage>
        <taxon>Eukaryota</taxon>
        <taxon>Metazoa</taxon>
        <taxon>Ecdysozoa</taxon>
        <taxon>Nematoda</taxon>
        <taxon>Chromadorea</taxon>
        <taxon>Rhabditida</taxon>
        <taxon>Rhabditina</taxon>
        <taxon>Rhabditomorpha</taxon>
        <taxon>Rhabditoidea</taxon>
        <taxon>Rhabditidae</taxon>
        <taxon>Peloderinae</taxon>
        <taxon>Caenorhabditis</taxon>
    </lineage>
</organism>
<dbReference type="AlphaFoldDB" id="A0A8S1F157"/>
<name>A0A8S1F157_9PELO</name>
<evidence type="ECO:0000313" key="3">
    <source>
        <dbReference type="Proteomes" id="UP000494206"/>
    </source>
</evidence>
<comment type="caution">
    <text evidence="2">The sequence shown here is derived from an EMBL/GenBank/DDBJ whole genome shotgun (WGS) entry which is preliminary data.</text>
</comment>
<gene>
    <name evidence="2" type="ORF">CBOVIS_LOCUS9353</name>
</gene>
<evidence type="ECO:0000313" key="2">
    <source>
        <dbReference type="EMBL" id="CAB3407419.1"/>
    </source>
</evidence>
<sequence>MSPTSQLVVFILALVAVLSHSIPLRELVVHQRPLDDAGDMLYFMDENRSKRGAELLKRRAEIIERNRCFFNPITCY</sequence>
<keyword evidence="3" id="KW-1185">Reference proteome</keyword>
<evidence type="ECO:0000256" key="1">
    <source>
        <dbReference type="SAM" id="SignalP"/>
    </source>
</evidence>
<feature type="chain" id="PRO_5035859128" evidence="1">
    <location>
        <begin position="20"/>
        <end position="76"/>
    </location>
</feature>
<dbReference type="EMBL" id="CADEPM010000006">
    <property type="protein sequence ID" value="CAB3407419.1"/>
    <property type="molecule type" value="Genomic_DNA"/>
</dbReference>